<comment type="caution">
    <text evidence="1">The sequence shown here is derived from an EMBL/GenBank/DDBJ whole genome shotgun (WGS) entry which is preliminary data.</text>
</comment>
<dbReference type="RefSeq" id="WP_054919562.1">
    <property type="nucleotide sequence ID" value="NZ_PVUH01000013.1"/>
</dbReference>
<organism evidence="1 2">
    <name type="scientific">Pseudomonas fluorescens</name>
    <dbReference type="NCBI Taxonomy" id="294"/>
    <lineage>
        <taxon>Bacteria</taxon>
        <taxon>Pseudomonadati</taxon>
        <taxon>Pseudomonadota</taxon>
        <taxon>Gammaproteobacteria</taxon>
        <taxon>Pseudomonadales</taxon>
        <taxon>Pseudomonadaceae</taxon>
        <taxon>Pseudomonas</taxon>
    </lineage>
</organism>
<sequence>MTSIIRCRDANQRVTFDSTVRTIRKMESIRTQNNVGGSLDLTPYDGLKLDISLMPAENVGLSPVPLVVINGNTLTWSAAPVSCFLILGISS</sequence>
<evidence type="ECO:0000313" key="1">
    <source>
        <dbReference type="EMBL" id="PRW89900.1"/>
    </source>
</evidence>
<dbReference type="AlphaFoldDB" id="A0A2T0I3K6"/>
<reference evidence="1 2" key="1">
    <citation type="submission" date="2018-03" db="EMBL/GenBank/DDBJ databases">
        <title>Blue discolouration in mozzarella cheese caused by Pseudomonas fluorescens.</title>
        <authorList>
            <person name="Chiesa F."/>
            <person name="Dalmasso A."/>
            <person name="Lomonaco S."/>
        </authorList>
    </citation>
    <scope>NUCLEOTIDE SEQUENCE [LARGE SCALE GENOMIC DNA]</scope>
    <source>
        <strain evidence="1 2">11293</strain>
    </source>
</reference>
<accession>A0A2T0I3K6</accession>
<proteinExistence type="predicted"/>
<protein>
    <submittedName>
        <fullName evidence="1">Uncharacterized protein</fullName>
    </submittedName>
</protein>
<dbReference type="Proteomes" id="UP000239731">
    <property type="component" value="Unassembled WGS sequence"/>
</dbReference>
<evidence type="ECO:0000313" key="2">
    <source>
        <dbReference type="Proteomes" id="UP000239731"/>
    </source>
</evidence>
<dbReference type="EMBL" id="PVUH01000013">
    <property type="protein sequence ID" value="PRW89900.1"/>
    <property type="molecule type" value="Genomic_DNA"/>
</dbReference>
<gene>
    <name evidence="1" type="ORF">C7A10_19345</name>
</gene>
<name>A0A2T0I3K6_PSEFL</name>